<dbReference type="PANTHER" id="PTHR46663">
    <property type="entry name" value="DIGUANYLATE CYCLASE DGCT-RELATED"/>
    <property type="match status" value="1"/>
</dbReference>
<accession>A0A6M8NL17</accession>
<dbReference type="SMART" id="SM00091">
    <property type="entry name" value="PAS"/>
    <property type="match status" value="2"/>
</dbReference>
<dbReference type="Pfam" id="PF00990">
    <property type="entry name" value="GGDEF"/>
    <property type="match status" value="1"/>
</dbReference>
<evidence type="ECO:0000313" key="2">
    <source>
        <dbReference type="Proteomes" id="UP000290378"/>
    </source>
</evidence>
<dbReference type="Pfam" id="PF13426">
    <property type="entry name" value="PAS_9"/>
    <property type="match status" value="2"/>
</dbReference>
<gene>
    <name evidence="1" type="ORF">CP963_09395</name>
</gene>
<dbReference type="SMART" id="SM00086">
    <property type="entry name" value="PAC"/>
    <property type="match status" value="2"/>
</dbReference>
<dbReference type="InterPro" id="IPR000700">
    <property type="entry name" value="PAS-assoc_C"/>
</dbReference>
<dbReference type="PANTHER" id="PTHR46663:SF3">
    <property type="entry name" value="SLL0267 PROTEIN"/>
    <property type="match status" value="1"/>
</dbReference>
<dbReference type="CDD" id="cd01949">
    <property type="entry name" value="GGDEF"/>
    <property type="match status" value="1"/>
</dbReference>
<evidence type="ECO:0000313" key="1">
    <source>
        <dbReference type="EMBL" id="RXI39911.1"/>
    </source>
</evidence>
<dbReference type="InterPro" id="IPR029787">
    <property type="entry name" value="Nucleotide_cyclase"/>
</dbReference>
<dbReference type="Proteomes" id="UP000290378">
    <property type="component" value="Unassembled WGS sequence"/>
</dbReference>
<dbReference type="SUPFAM" id="SSF55785">
    <property type="entry name" value="PYP-like sensor domain (PAS domain)"/>
    <property type="match status" value="2"/>
</dbReference>
<dbReference type="PROSITE" id="PS50113">
    <property type="entry name" value="PAC"/>
    <property type="match status" value="1"/>
</dbReference>
<dbReference type="PROSITE" id="PS50887">
    <property type="entry name" value="GGDEF"/>
    <property type="match status" value="1"/>
</dbReference>
<dbReference type="SMART" id="SM00267">
    <property type="entry name" value="GGDEF"/>
    <property type="match status" value="1"/>
</dbReference>
<dbReference type="EMBL" id="NXII01000012">
    <property type="protein sequence ID" value="RXI39911.1"/>
    <property type="molecule type" value="Genomic_DNA"/>
</dbReference>
<sequence>MLNKTTNYVKYFNIMVLVIIFFAVITTYNLYLYKLKVEETYHQNSLISQKIAFDSTINKFRLITTYIYDKELNKKEILELLDKSINSKEEKDRRYYKGLLYRSLYPLFIYAKKDGIRQIHFQTADNKSFLRFHEPSKYGDDLSKARESIKYVNEKKIRVNTFETGKLLSGFRNIFPIFYKDMYLGSVEVSLSLKLMIDSLKQLDSRKEYHFILNKNFIESKIFEQQKYLYTNSNINSNFVKEDTNNILEDSASSLSEIAEKINEKLAKNSKIQRLLKEGSYISEIVEISDKRYNVIFLPLEGVNNNLEGYLISYSEVNNVPTLVTHFSFFLFIIVFACLLILILLKIIKDKTQKLNDERNWFFQINNSLSEGLYVTDLNSKIKYINPIACQILGYSENELIGKNAHYLFHHHEKNNYSEKENCNILNEINNNRIFQSDEEYFRLKNKQLIPVEITAQKLIYNKNEEIITTFRDLTVKKELENKKNLLKTALNFCSDSIVITDKDANIEWANPAFEKLTGYKLEEIEGKKPKEFVKSGLQTQDFYEEMWSTILSKKPWKGELINKRKDNSLYHEELSITPILDIKNEIKHFIAVKQNITDKKNKEKEVEYFAFYDYLTNLPNRRMFNEHFKKILESFEKEKKHIAILFLDLDKFKLLNDSKGHDYGDELLKEFSKRLSKVIRNIDFVARLGGDEFVIILDNLPINYLEATQICEKIAIKILNLIREPFVLKDFEYLTSTSIGIYILDNALENLEEIIKKSDIALYEAKERGRNTYYIFNN</sequence>
<dbReference type="CDD" id="cd00130">
    <property type="entry name" value="PAS"/>
    <property type="match status" value="2"/>
</dbReference>
<name>A0A6M8NL17_9BACT</name>
<dbReference type="InterPro" id="IPR001610">
    <property type="entry name" value="PAC"/>
</dbReference>
<dbReference type="Gene3D" id="3.30.70.270">
    <property type="match status" value="1"/>
</dbReference>
<comment type="caution">
    <text evidence="1">The sequence shown here is derived from an EMBL/GenBank/DDBJ whole genome shotgun (WGS) entry which is preliminary data.</text>
</comment>
<dbReference type="Gene3D" id="3.30.450.20">
    <property type="entry name" value="PAS domain"/>
    <property type="match status" value="2"/>
</dbReference>
<protein>
    <submittedName>
        <fullName evidence="1">Uncharacterized protein</fullName>
    </submittedName>
</protein>
<dbReference type="InterPro" id="IPR000160">
    <property type="entry name" value="GGDEF_dom"/>
</dbReference>
<dbReference type="InterPro" id="IPR000014">
    <property type="entry name" value="PAS"/>
</dbReference>
<organism evidence="1 2">
    <name type="scientific">Arcobacter cloacae</name>
    <dbReference type="NCBI Taxonomy" id="1054034"/>
    <lineage>
        <taxon>Bacteria</taxon>
        <taxon>Pseudomonadati</taxon>
        <taxon>Campylobacterota</taxon>
        <taxon>Epsilonproteobacteria</taxon>
        <taxon>Campylobacterales</taxon>
        <taxon>Arcobacteraceae</taxon>
        <taxon>Arcobacter</taxon>
    </lineage>
</organism>
<dbReference type="InterPro" id="IPR052163">
    <property type="entry name" value="DGC-Regulatory_Protein"/>
</dbReference>
<dbReference type="AlphaFoldDB" id="A0A6M8NL17"/>
<dbReference type="NCBIfam" id="TIGR00229">
    <property type="entry name" value="sensory_box"/>
    <property type="match status" value="2"/>
</dbReference>
<reference evidence="1 2" key="1">
    <citation type="submission" date="2017-09" db="EMBL/GenBank/DDBJ databases">
        <title>Genomics of the genus Arcobacter.</title>
        <authorList>
            <person name="Perez-Cataluna A."/>
            <person name="Figueras M.J."/>
            <person name="Salas-Masso N."/>
        </authorList>
    </citation>
    <scope>NUCLEOTIDE SEQUENCE [LARGE SCALE GENOMIC DNA]</scope>
    <source>
        <strain evidence="1 2">CECT 7834</strain>
    </source>
</reference>
<dbReference type="SUPFAM" id="SSF55073">
    <property type="entry name" value="Nucleotide cyclase"/>
    <property type="match status" value="1"/>
</dbReference>
<dbReference type="InterPro" id="IPR029150">
    <property type="entry name" value="dCache_3"/>
</dbReference>
<dbReference type="Pfam" id="PF14827">
    <property type="entry name" value="dCache_3"/>
    <property type="match status" value="1"/>
</dbReference>
<dbReference type="InterPro" id="IPR043128">
    <property type="entry name" value="Rev_trsase/Diguanyl_cyclase"/>
</dbReference>
<keyword evidence="2" id="KW-1185">Reference proteome</keyword>
<dbReference type="NCBIfam" id="TIGR00254">
    <property type="entry name" value="GGDEF"/>
    <property type="match status" value="1"/>
</dbReference>
<dbReference type="InterPro" id="IPR035965">
    <property type="entry name" value="PAS-like_dom_sf"/>
</dbReference>
<proteinExistence type="predicted"/>
<dbReference type="RefSeq" id="WP_129013911.1">
    <property type="nucleotide sequence ID" value="NZ_CBCSEI010000006.1"/>
</dbReference>
<dbReference type="PROSITE" id="PS50112">
    <property type="entry name" value="PAS"/>
    <property type="match status" value="2"/>
</dbReference>